<reference evidence="2 3" key="1">
    <citation type="submission" date="2022-11" db="EMBL/GenBank/DDBJ databases">
        <title>Spartinivicinus poritis sp. nov., isolated from scleractinian coral Porites lutea.</title>
        <authorList>
            <person name="Zhang G."/>
            <person name="Cai L."/>
            <person name="Wei Q."/>
        </authorList>
    </citation>
    <scope>NUCLEOTIDE SEQUENCE [LARGE SCALE GENOMIC DNA]</scope>
    <source>
        <strain evidence="2 3">A2-2</strain>
    </source>
</reference>
<dbReference type="Proteomes" id="UP001528823">
    <property type="component" value="Unassembled WGS sequence"/>
</dbReference>
<sequence length="192" mass="20195">MKRIIIVLLSSLIFLPNIGYSHEIGFGGGFGSGLTHPVLGFDHLLAMLSVGILSAQIGGTAIWVIPLAFVSFMLTGGVLGIKEVPLISVELGIAFSVLILGIVLAADKKIPFIITMLFVGFFAIFHGHAHGTEMPFLAEPQLYALGFIIGTAGIHIIGVLIGLSATKIKHGLQLLRYIGASIAGIGFHLVIS</sequence>
<protein>
    <submittedName>
        <fullName evidence="2">HupE/UreJ family protein</fullName>
    </submittedName>
</protein>
<keyword evidence="1" id="KW-0472">Membrane</keyword>
<dbReference type="Pfam" id="PF04955">
    <property type="entry name" value="HupE_UreJ"/>
    <property type="match status" value="1"/>
</dbReference>
<name>A0ABT5UDF7_9GAMM</name>
<organism evidence="2 3">
    <name type="scientific">Spartinivicinus poritis</name>
    <dbReference type="NCBI Taxonomy" id="2994640"/>
    <lineage>
        <taxon>Bacteria</taxon>
        <taxon>Pseudomonadati</taxon>
        <taxon>Pseudomonadota</taxon>
        <taxon>Gammaproteobacteria</taxon>
        <taxon>Oceanospirillales</taxon>
        <taxon>Zooshikellaceae</taxon>
        <taxon>Spartinivicinus</taxon>
    </lineage>
</organism>
<feature type="transmembrane region" description="Helical" evidence="1">
    <location>
        <begin position="174"/>
        <end position="191"/>
    </location>
</feature>
<dbReference type="EMBL" id="JAPMOU010000034">
    <property type="protein sequence ID" value="MDE1464411.1"/>
    <property type="molecule type" value="Genomic_DNA"/>
</dbReference>
<keyword evidence="3" id="KW-1185">Reference proteome</keyword>
<keyword evidence="1" id="KW-0812">Transmembrane</keyword>
<feature type="transmembrane region" description="Helical" evidence="1">
    <location>
        <begin position="112"/>
        <end position="129"/>
    </location>
</feature>
<feature type="transmembrane region" description="Helical" evidence="1">
    <location>
        <begin position="141"/>
        <end position="162"/>
    </location>
</feature>
<evidence type="ECO:0000256" key="1">
    <source>
        <dbReference type="SAM" id="Phobius"/>
    </source>
</evidence>
<feature type="transmembrane region" description="Helical" evidence="1">
    <location>
        <begin position="87"/>
        <end position="105"/>
    </location>
</feature>
<proteinExistence type="predicted"/>
<dbReference type="PIRSF" id="PIRSF016919">
    <property type="entry name" value="HupE_UreJ"/>
    <property type="match status" value="1"/>
</dbReference>
<dbReference type="InterPro" id="IPR007038">
    <property type="entry name" value="HupE_UreJ"/>
</dbReference>
<comment type="caution">
    <text evidence="2">The sequence shown here is derived from an EMBL/GenBank/DDBJ whole genome shotgun (WGS) entry which is preliminary data.</text>
</comment>
<accession>A0ABT5UDF7</accession>
<dbReference type="RefSeq" id="WP_274690737.1">
    <property type="nucleotide sequence ID" value="NZ_JAPMOU010000034.1"/>
</dbReference>
<evidence type="ECO:0000313" key="2">
    <source>
        <dbReference type="EMBL" id="MDE1464411.1"/>
    </source>
</evidence>
<keyword evidence="1" id="KW-1133">Transmembrane helix</keyword>
<evidence type="ECO:0000313" key="3">
    <source>
        <dbReference type="Proteomes" id="UP001528823"/>
    </source>
</evidence>
<gene>
    <name evidence="2" type="ORF">ORQ98_20840</name>
</gene>